<dbReference type="Gene3D" id="3.40.50.12240">
    <property type="match status" value="1"/>
</dbReference>
<dbReference type="PaxDb" id="6239-T26E3.7"/>
<evidence type="ECO:0000259" key="2">
    <source>
        <dbReference type="Pfam" id="PF00006"/>
    </source>
</evidence>
<protein>
    <submittedName>
        <fullName evidence="3">ATPase F1/V1/A1 complex alpha/beta subunit nucleotide-binding domain-containing protein</fullName>
    </submittedName>
</protein>
<evidence type="ECO:0000313" key="3">
    <source>
        <dbReference type="EMBL" id="CAB04832.1"/>
    </source>
</evidence>
<dbReference type="HOGENOM" id="CLU_2225560_0_0_1"/>
<dbReference type="SMR" id="O45827"/>
<gene>
    <name evidence="3" type="ORF">CELE_T26E3.7</name>
    <name evidence="3 5" type="ORF">T26E3.7</name>
</gene>
<evidence type="ECO:0000313" key="4">
    <source>
        <dbReference type="Proteomes" id="UP000001940"/>
    </source>
</evidence>
<reference evidence="3 4" key="1">
    <citation type="journal article" date="1998" name="Science">
        <title>Genome sequence of the nematode C. elegans: a platform for investigating biology.</title>
        <authorList>
            <consortium name="The C. elegans sequencing consortium"/>
            <person name="Sulson J.E."/>
            <person name="Waterston R."/>
        </authorList>
    </citation>
    <scope>NUCLEOTIDE SEQUENCE [LARGE SCALE GENOMIC DNA]</scope>
    <source>
        <strain evidence="3 4">Bristol N2</strain>
    </source>
</reference>
<dbReference type="GO" id="GO:0046933">
    <property type="term" value="F:proton-transporting ATP synthase activity, rotational mechanism"/>
    <property type="evidence" value="ECO:0007669"/>
    <property type="project" value="InterPro"/>
</dbReference>
<dbReference type="SUPFAM" id="SSF52540">
    <property type="entry name" value="P-loop containing nucleoside triphosphate hydrolases"/>
    <property type="match status" value="1"/>
</dbReference>
<dbReference type="CTD" id="188925"/>
<feature type="domain" description="ATPase F1/V1/A1 complex alpha/beta subunit nucleotide-binding" evidence="2">
    <location>
        <begin position="1"/>
        <end position="51"/>
    </location>
</feature>
<dbReference type="AlphaFoldDB" id="O45827"/>
<dbReference type="Bgee" id="WBGene00012040">
    <property type="expression patterns" value="Expressed in adult organism and 1 other cell type or tissue"/>
</dbReference>
<comment type="similarity">
    <text evidence="1">Belongs to the ATPase alpha/beta chains family.</text>
</comment>
<dbReference type="GeneID" id="188925"/>
<dbReference type="WormBase" id="T26E3.7">
    <property type="protein sequence ID" value="CE14196"/>
    <property type="gene ID" value="WBGene00012040"/>
</dbReference>
<organism evidence="3 4">
    <name type="scientific">Caenorhabditis elegans</name>
    <dbReference type="NCBI Taxonomy" id="6239"/>
    <lineage>
        <taxon>Eukaryota</taxon>
        <taxon>Metazoa</taxon>
        <taxon>Ecdysozoa</taxon>
        <taxon>Nematoda</taxon>
        <taxon>Chromadorea</taxon>
        <taxon>Rhabditida</taxon>
        <taxon>Rhabditina</taxon>
        <taxon>Rhabditomorpha</taxon>
        <taxon>Rhabditoidea</taxon>
        <taxon>Rhabditidae</taxon>
        <taxon>Peloderinae</taxon>
        <taxon>Caenorhabditis</taxon>
    </lineage>
</organism>
<dbReference type="GO" id="GO:0005524">
    <property type="term" value="F:ATP binding"/>
    <property type="evidence" value="ECO:0007669"/>
    <property type="project" value="InterPro"/>
</dbReference>
<dbReference type="Pfam" id="PF00006">
    <property type="entry name" value="ATP-synt_ab"/>
    <property type="match status" value="1"/>
</dbReference>
<accession>O45827</accession>
<dbReference type="PANTHER" id="PTHR48082">
    <property type="entry name" value="ATP SYNTHASE SUBUNIT ALPHA, MITOCHONDRIAL"/>
    <property type="match status" value="1"/>
</dbReference>
<dbReference type="InterPro" id="IPR027417">
    <property type="entry name" value="P-loop_NTPase"/>
</dbReference>
<dbReference type="Proteomes" id="UP000001940">
    <property type="component" value="Chromosome I"/>
</dbReference>
<dbReference type="STRING" id="6239.T26E3.7.1"/>
<dbReference type="PIR" id="T25293">
    <property type="entry name" value="T25293"/>
</dbReference>
<dbReference type="KEGG" id="cel:CELE_T26E3.7"/>
<proteinExistence type="inferred from homology"/>
<dbReference type="eggNOG" id="KOG1353">
    <property type="taxonomic scope" value="Eukaryota"/>
</dbReference>
<sequence>MDYTIVVSATASDAAPLKFLAPYSGCAIGEHFLDNGKHALIIFDDLSKKAANCHVVCRTDEIELDILNRMEEDIKLHPLTWYDIWSSLETKIKVVRARIPKSLSRR</sequence>
<dbReference type="InterPro" id="IPR005294">
    <property type="entry name" value="ATP_synth_F1_asu"/>
</dbReference>
<keyword evidence="4" id="KW-1185">Reference proteome</keyword>
<dbReference type="InParanoid" id="O45827"/>
<dbReference type="PeptideAtlas" id="O45827"/>
<name>O45827_CAEEL</name>
<dbReference type="GO" id="GO:0045259">
    <property type="term" value="C:proton-transporting ATP synthase complex"/>
    <property type="evidence" value="ECO:0007669"/>
    <property type="project" value="InterPro"/>
</dbReference>
<dbReference type="OrthoDB" id="9805536at2759"/>
<dbReference type="EMBL" id="BX284601">
    <property type="protein sequence ID" value="CAB04832.1"/>
    <property type="molecule type" value="Genomic_DNA"/>
</dbReference>
<dbReference type="InterPro" id="IPR000194">
    <property type="entry name" value="ATPase_F1/V1/A1_a/bsu_nucl-bd"/>
</dbReference>
<evidence type="ECO:0000256" key="1">
    <source>
        <dbReference type="ARBA" id="ARBA00008936"/>
    </source>
</evidence>
<dbReference type="PANTHER" id="PTHR48082:SF2">
    <property type="entry name" value="ATP SYNTHASE SUBUNIT ALPHA, MITOCHONDRIAL"/>
    <property type="match status" value="1"/>
</dbReference>
<dbReference type="UCSC" id="T26E3.7">
    <property type="organism name" value="c. elegans"/>
</dbReference>
<dbReference type="RefSeq" id="NP_493203.1">
    <property type="nucleotide sequence ID" value="NM_060802.1"/>
</dbReference>
<dbReference type="AGR" id="WB:WBGene00012040"/>
<evidence type="ECO:0000313" key="5">
    <source>
        <dbReference type="WormBase" id="T26E3.7"/>
    </source>
</evidence>